<evidence type="ECO:0000259" key="1">
    <source>
        <dbReference type="Pfam" id="PF26154"/>
    </source>
</evidence>
<reference evidence="2 3" key="1">
    <citation type="submission" date="2022-09" db="EMBL/GenBank/DDBJ databases">
        <authorList>
            <person name="Kop L."/>
        </authorList>
    </citation>
    <scope>NUCLEOTIDE SEQUENCE [LARGE SCALE GENOMIC DNA]</scope>
    <source>
        <strain evidence="2 3">347</strain>
    </source>
</reference>
<evidence type="ECO:0000313" key="2">
    <source>
        <dbReference type="EMBL" id="CAI2717409.1"/>
    </source>
</evidence>
<dbReference type="EMBL" id="OX336137">
    <property type="protein sequence ID" value="CAI2717409.1"/>
    <property type="molecule type" value="Genomic_DNA"/>
</dbReference>
<accession>A0ABM9HBB9</accession>
<gene>
    <name evidence="2" type="ORF">NSPWAT_0550</name>
</gene>
<dbReference type="Pfam" id="PF26154">
    <property type="entry name" value="DUF8042"/>
    <property type="match status" value="1"/>
</dbReference>
<protein>
    <recommendedName>
        <fullName evidence="1">DUF8042 domain-containing protein</fullName>
    </recommendedName>
</protein>
<evidence type="ECO:0000313" key="3">
    <source>
        <dbReference type="Proteomes" id="UP001157733"/>
    </source>
</evidence>
<keyword evidence="3" id="KW-1185">Reference proteome</keyword>
<organism evidence="2 3">
    <name type="scientific">Nitrospina watsonii</name>
    <dbReference type="NCBI Taxonomy" id="1323948"/>
    <lineage>
        <taxon>Bacteria</taxon>
        <taxon>Pseudomonadati</taxon>
        <taxon>Nitrospinota/Tectimicrobiota group</taxon>
        <taxon>Nitrospinota</taxon>
        <taxon>Nitrospinia</taxon>
        <taxon>Nitrospinales</taxon>
        <taxon>Nitrospinaceae</taxon>
        <taxon>Nitrospina</taxon>
    </lineage>
</organism>
<name>A0ABM9HBB9_9BACT</name>
<feature type="domain" description="DUF8042" evidence="1">
    <location>
        <begin position="77"/>
        <end position="193"/>
    </location>
</feature>
<dbReference type="Proteomes" id="UP001157733">
    <property type="component" value="Chromosome"/>
</dbReference>
<sequence>MKIYINGTEDSSSYEHAKLGDLLEHIQKEKLQDDQFLFKIRVNEENIEFGSDELKEAPTENIHKLEIETSTMNDMVNENIDNAIGYLERLIPGLEKVATMFRAGDQQEANKLFVDVVDGIDWFSQLGELVVQARQLDVNQTEYNGKTLADRKQELVTLTQGVLEVHKKQDWVRLADLLEYEFLPYYKDWLTVLPQLKN</sequence>
<dbReference type="RefSeq" id="WP_282010350.1">
    <property type="nucleotide sequence ID" value="NZ_OX336137.1"/>
</dbReference>
<proteinExistence type="predicted"/>
<dbReference type="InterPro" id="IPR058355">
    <property type="entry name" value="DUF8042"/>
</dbReference>